<feature type="compositionally biased region" description="Polar residues" evidence="1">
    <location>
        <begin position="847"/>
        <end position="868"/>
    </location>
</feature>
<evidence type="ECO:0000313" key="4">
    <source>
        <dbReference type="Proteomes" id="UP000030744"/>
    </source>
</evidence>
<dbReference type="VEuPathDB" id="ToxoDB:EMH_0024530"/>
<keyword evidence="2" id="KW-1133">Transmembrane helix</keyword>
<feature type="transmembrane region" description="Helical" evidence="2">
    <location>
        <begin position="70"/>
        <end position="93"/>
    </location>
</feature>
<name>U6KEH3_9EIME</name>
<keyword evidence="4" id="KW-1185">Reference proteome</keyword>
<feature type="region of interest" description="Disordered" evidence="1">
    <location>
        <begin position="752"/>
        <end position="786"/>
    </location>
</feature>
<reference evidence="3" key="1">
    <citation type="submission" date="2013-10" db="EMBL/GenBank/DDBJ databases">
        <title>Genomic analysis of the causative agents of coccidiosis in chickens.</title>
        <authorList>
            <person name="Reid A.J."/>
            <person name="Blake D."/>
            <person name="Billington K."/>
            <person name="Browne H."/>
            <person name="Dunn M."/>
            <person name="Hung S."/>
            <person name="Kawahara F."/>
            <person name="Miranda-Saavedra D."/>
            <person name="Mourier T."/>
            <person name="Nagra H."/>
            <person name="Otto T.D."/>
            <person name="Rawlings N."/>
            <person name="Sanchez A."/>
            <person name="Sanders M."/>
            <person name="Subramaniam C."/>
            <person name="Tay Y."/>
            <person name="Dear P."/>
            <person name="Doerig C."/>
            <person name="Gruber A."/>
            <person name="Parkinson J."/>
            <person name="Shirley M."/>
            <person name="Wan K.L."/>
            <person name="Berriman M."/>
            <person name="Tomley F."/>
            <person name="Pain A."/>
        </authorList>
    </citation>
    <scope>NUCLEOTIDE SEQUENCE [LARGE SCALE GENOMIC DNA]</scope>
    <source>
        <strain evidence="3">Houghton</strain>
    </source>
</reference>
<feature type="compositionally biased region" description="Low complexity" evidence="1">
    <location>
        <begin position="545"/>
        <end position="578"/>
    </location>
</feature>
<keyword evidence="2" id="KW-0812">Transmembrane</keyword>
<feature type="compositionally biased region" description="Polar residues" evidence="1">
    <location>
        <begin position="203"/>
        <end position="218"/>
    </location>
</feature>
<feature type="compositionally biased region" description="Low complexity" evidence="1">
    <location>
        <begin position="772"/>
        <end position="783"/>
    </location>
</feature>
<feature type="compositionally biased region" description="Low complexity" evidence="1">
    <location>
        <begin position="151"/>
        <end position="165"/>
    </location>
</feature>
<accession>U6KEH3</accession>
<reference evidence="3" key="2">
    <citation type="submission" date="2013-10" db="EMBL/GenBank/DDBJ databases">
        <authorList>
            <person name="Aslett M."/>
        </authorList>
    </citation>
    <scope>NUCLEOTIDE SEQUENCE [LARGE SCALE GENOMIC DNA]</scope>
    <source>
        <strain evidence="3">Houghton</strain>
    </source>
</reference>
<keyword evidence="2" id="KW-0472">Membrane</keyword>
<feature type="compositionally biased region" description="Low complexity" evidence="1">
    <location>
        <begin position="187"/>
        <end position="201"/>
    </location>
</feature>
<evidence type="ECO:0000313" key="3">
    <source>
        <dbReference type="EMBL" id="CDJ35206.1"/>
    </source>
</evidence>
<dbReference type="RefSeq" id="XP_013357768.1">
    <property type="nucleotide sequence ID" value="XM_013502314.1"/>
</dbReference>
<gene>
    <name evidence="3" type="ORF">EMH_0024530</name>
</gene>
<dbReference type="EMBL" id="HG687935">
    <property type="protein sequence ID" value="CDJ35206.1"/>
    <property type="molecule type" value="Genomic_DNA"/>
</dbReference>
<feature type="region of interest" description="Disordered" evidence="1">
    <location>
        <begin position="545"/>
        <end position="580"/>
    </location>
</feature>
<dbReference type="GeneID" id="25377327"/>
<sequence length="885" mass="92909">MEPSIASVSVDRSPERTPNTFYVHLSGGATAKGYSSGPTTEQEMPVRSYNSKRELHWDYERPPGGRRRSLRGIAGVAAAAAAVALLSVVFLLLSCGVSISHTAKATQAWGGGRQLASSEDEVLCTKTATAAREAAASGGGAGEVTDGEGAGEAAAEAAAGEAAADGTEESSSRNPAAPTFSPRGPIYAGEGATEAYTAAGGNHESSVSRSEGNASPDNPETGREEAAAAGSAAAEEALGTGAAGVVSVGEHRKAVPLLWPAGVHKAIALSPFLGLFLTRLRELAVHCRDYFNQLPPHHARLVGEELLRYAVIELAALRPFCTLEQERQRGQVVKAFIRLARSLGARAKVRPAAATTLDSLLTALNLLKESGPLPVVWVQNREHAAEHILRPAGAALRHMGTAVNSLLESLQGHPPAVPPAVLAAQVAVITAVTKARLLQALSEDAAAQALHQLQSKCSPLAIFNQDDVLRSQQVFFPGNGPEKARVVDAAAWEAEAAAVAATGQGGTRAQPRMTAAGAAVAPAAGEGRTAPGWLAIAGVEQQRGGQQLPQLQQQQERAFLEQRPLQQPSPAAQPLSRQGGISAATRGLTATTAEAMRVMGVEGLRSPLTAPSFPPPLLPPMLPHVPLPHPPPLQLLPATPASSSFFLQSLPQMGIQQMQLGPSPQQQQLHIGLWSHLPQPHLHAGEVWGPLLPQQGLNHLWYVAGFDRADEGPSRAFLQPSGDIAHVASLPTSESSYSESIAERMGSIQGRTFATPVVPPGPTETAYSEAHQPQQQQQQQRPQAASRWFRGTDYTVPLATQEEAANRGAQLLHQHQLQQLQHASADLWSLGDIASSNRQDILRGSLAEQSPPTQHHASGGDTPQTPAQTPAIDSRPTADPNSGVK</sequence>
<evidence type="ECO:0000256" key="2">
    <source>
        <dbReference type="SAM" id="Phobius"/>
    </source>
</evidence>
<proteinExistence type="predicted"/>
<dbReference type="Proteomes" id="UP000030744">
    <property type="component" value="Unassembled WGS sequence"/>
</dbReference>
<evidence type="ECO:0000256" key="1">
    <source>
        <dbReference type="SAM" id="MobiDB-lite"/>
    </source>
</evidence>
<feature type="region of interest" description="Disordered" evidence="1">
    <location>
        <begin position="135"/>
        <end position="234"/>
    </location>
</feature>
<dbReference type="AlphaFoldDB" id="U6KEH3"/>
<dbReference type="OrthoDB" id="353483at2759"/>
<organism evidence="3 4">
    <name type="scientific">Eimeria mitis</name>
    <dbReference type="NCBI Taxonomy" id="44415"/>
    <lineage>
        <taxon>Eukaryota</taxon>
        <taxon>Sar</taxon>
        <taxon>Alveolata</taxon>
        <taxon>Apicomplexa</taxon>
        <taxon>Conoidasida</taxon>
        <taxon>Coccidia</taxon>
        <taxon>Eucoccidiorida</taxon>
        <taxon>Eimeriorina</taxon>
        <taxon>Eimeriidae</taxon>
        <taxon>Eimeria</taxon>
    </lineage>
</organism>
<feature type="region of interest" description="Disordered" evidence="1">
    <location>
        <begin position="843"/>
        <end position="885"/>
    </location>
</feature>
<protein>
    <submittedName>
        <fullName evidence="3">Uncharacterized protein</fullName>
    </submittedName>
</protein>